<organism evidence="1 2">
    <name type="scientific">Yasminevirus sp. GU-2018</name>
    <dbReference type="NCBI Taxonomy" id="2420051"/>
    <lineage>
        <taxon>Viruses</taxon>
        <taxon>Varidnaviria</taxon>
        <taxon>Bamfordvirae</taxon>
        <taxon>Nucleocytoviricota</taxon>
        <taxon>Megaviricetes</taxon>
        <taxon>Imitervirales</taxon>
        <taxon>Mimiviridae</taxon>
        <taxon>Klosneuvirinae</taxon>
        <taxon>Yasminevirus</taxon>
        <taxon>Yasminevirus saudimassiliense</taxon>
    </lineage>
</organism>
<dbReference type="GO" id="GO:0016787">
    <property type="term" value="F:hydrolase activity"/>
    <property type="evidence" value="ECO:0007669"/>
    <property type="project" value="InterPro"/>
</dbReference>
<dbReference type="PANTHER" id="PTHR12978:SF0">
    <property type="entry name" value="M7GPPPX DIPHOSPHATASE"/>
    <property type="match status" value="1"/>
</dbReference>
<comment type="caution">
    <text evidence="1">The sequence shown here is derived from an EMBL/GenBank/DDBJ whole genome shotgun (WGS) entry which is preliminary data.</text>
</comment>
<evidence type="ECO:0000313" key="1">
    <source>
        <dbReference type="EMBL" id="VBB17837.1"/>
    </source>
</evidence>
<sequence>MNRVSLRKYDEQSDTLYTYDMNVDFDPNTIASNTHCTKVLTKNDKHSSHEIEGCVPIKGILYRTINPDAREARSKTMKLAVETYSEYLEKRAKIPESNYRWMYNILDGVAEKDSVVHRDDNFVLMNDYTWDKQYREQLHLLAIVTDRSLMSVRDIRRKHLPMMREIVDRCIQKIIELHGLQREDIKVFFHYPPSTYLLHIHLVHVARCDLKTSFEKCVEFWSMCRNIELDETYYQQDMQIINYS</sequence>
<dbReference type="GO" id="GO:0000340">
    <property type="term" value="F:RNA 7-methylguanosine cap binding"/>
    <property type="evidence" value="ECO:0007669"/>
    <property type="project" value="TreeGrafter"/>
</dbReference>
<dbReference type="SUPFAM" id="SSF54197">
    <property type="entry name" value="HIT-like"/>
    <property type="match status" value="1"/>
</dbReference>
<dbReference type="Proteomes" id="UP000594342">
    <property type="component" value="Unassembled WGS sequence"/>
</dbReference>
<dbReference type="InterPro" id="IPR036265">
    <property type="entry name" value="HIT-like_sf"/>
</dbReference>
<dbReference type="PANTHER" id="PTHR12978">
    <property type="entry name" value="HISTIDINE TRIAD HIT PROTEIN MEMBER"/>
    <property type="match status" value="1"/>
</dbReference>
<proteinExistence type="predicted"/>
<dbReference type="Gene3D" id="3.30.428.10">
    <property type="entry name" value="HIT-like"/>
    <property type="match status" value="1"/>
</dbReference>
<dbReference type="Pfam" id="PF11969">
    <property type="entry name" value="DcpS_C"/>
    <property type="match status" value="1"/>
</dbReference>
<evidence type="ECO:0000313" key="2">
    <source>
        <dbReference type="Proteomes" id="UP000594342"/>
    </source>
</evidence>
<gene>
    <name evidence="1" type="ORF">YASMINEVIRUS_300</name>
</gene>
<dbReference type="EMBL" id="UPSH01000001">
    <property type="protein sequence ID" value="VBB17837.1"/>
    <property type="molecule type" value="Genomic_DNA"/>
</dbReference>
<dbReference type="InterPro" id="IPR008594">
    <property type="entry name" value="DcpS/DCS2"/>
</dbReference>
<accession>A0A5K0U7R3</accession>
<keyword evidence="2" id="KW-1185">Reference proteome</keyword>
<protein>
    <submittedName>
        <fullName evidence="1">M7GpppX diphosphatase</fullName>
    </submittedName>
</protein>
<reference evidence="1 2" key="1">
    <citation type="submission" date="2018-10" db="EMBL/GenBank/DDBJ databases">
        <authorList>
            <consortium name="IHU Genomes"/>
        </authorList>
    </citation>
    <scope>NUCLEOTIDE SEQUENCE [LARGE SCALE GENOMIC DNA]</scope>
    <source>
        <strain evidence="1 2">A1</strain>
    </source>
</reference>
<dbReference type="GO" id="GO:0000290">
    <property type="term" value="P:deadenylation-dependent decapping of nuclear-transcribed mRNA"/>
    <property type="evidence" value="ECO:0007669"/>
    <property type="project" value="InterPro"/>
</dbReference>
<name>A0A5K0U7R3_9VIRU</name>